<keyword evidence="2" id="KW-1185">Reference proteome</keyword>
<comment type="caution">
    <text evidence="1">The sequence shown here is derived from an EMBL/GenBank/DDBJ whole genome shotgun (WGS) entry which is preliminary data.</text>
</comment>
<name>A0A085AB54_9ENTR</name>
<dbReference type="Proteomes" id="UP000028630">
    <property type="component" value="Unassembled WGS sequence"/>
</dbReference>
<sequence length="399" mass="43019">MSLILNGTDHHGSPHLSLNSGVQSTSAWSPFGATISQSVSLPGFNGERADPISGVTHLGNGYRAYSPVLRRFTCPDSESPFGVGGLNPYAYCEGDPINNTDPSGHGIITWLIRKVLSVSIRLGIHAAQADALSTSVAAYSALETGVETGLSIATGVASGITRATGNEKVSKALGWAAMGLGIAATFGLAEVLAPKVGKKIQGVCRRFSRAADPELISYELTEGVGNAMESIRVGPSASITNLPAPAYDTLFSMLDSTSTRSFFRAISGAEHSGVLDESLRPHLRRAVRFDNKQKMLQTLRDFENASQAEIVKPRSAPMAMVHEAWLHRASNGLHVDDLAEIFESVNYNPHMRFSAQQGAYFPGETFRYDHTNYLPRAFNGRDLTFDPKRGRKVVNPWRG</sequence>
<organism evidence="1 2">
    <name type="scientific">Trabulsiella guamensis ATCC 49490</name>
    <dbReference type="NCBI Taxonomy" id="1005994"/>
    <lineage>
        <taxon>Bacteria</taxon>
        <taxon>Pseudomonadati</taxon>
        <taxon>Pseudomonadota</taxon>
        <taxon>Gammaproteobacteria</taxon>
        <taxon>Enterobacterales</taxon>
        <taxon>Enterobacteriaceae</taxon>
        <taxon>Trabulsiella</taxon>
    </lineage>
</organism>
<dbReference type="InterPro" id="IPR050708">
    <property type="entry name" value="T6SS_VgrG/RHS"/>
</dbReference>
<dbReference type="Gene3D" id="2.180.10.10">
    <property type="entry name" value="RHS repeat-associated core"/>
    <property type="match status" value="1"/>
</dbReference>
<dbReference type="PANTHER" id="PTHR32305:SF15">
    <property type="entry name" value="PROTEIN RHSA-RELATED"/>
    <property type="match status" value="1"/>
</dbReference>
<dbReference type="AlphaFoldDB" id="A0A085AB54"/>
<dbReference type="OrthoDB" id="6043530at2"/>
<protein>
    <recommendedName>
        <fullName evidence="3">Rhs family protein</fullName>
    </recommendedName>
</protein>
<accession>A0A085AB54</accession>
<dbReference type="RefSeq" id="WP_072011944.1">
    <property type="nucleotide sequence ID" value="NZ_JMTB01000062.1"/>
</dbReference>
<evidence type="ECO:0000313" key="2">
    <source>
        <dbReference type="Proteomes" id="UP000028630"/>
    </source>
</evidence>
<evidence type="ECO:0008006" key="3">
    <source>
        <dbReference type="Google" id="ProtNLM"/>
    </source>
</evidence>
<proteinExistence type="predicted"/>
<dbReference type="NCBIfam" id="TIGR03696">
    <property type="entry name" value="Rhs_assc_core"/>
    <property type="match status" value="1"/>
</dbReference>
<dbReference type="SUPFAM" id="SSF56399">
    <property type="entry name" value="ADP-ribosylation"/>
    <property type="match status" value="1"/>
</dbReference>
<evidence type="ECO:0000313" key="1">
    <source>
        <dbReference type="EMBL" id="KFC07449.1"/>
    </source>
</evidence>
<reference evidence="2" key="1">
    <citation type="submission" date="2014-05" db="EMBL/GenBank/DDBJ databases">
        <title>ATOL: Assembling a taxonomically balanced genome-scale reconstruction of the evolutionary history of the Enterobacteriaceae.</title>
        <authorList>
            <person name="Plunkett G. III"/>
            <person name="Neeno-Eckwall E.C."/>
            <person name="Glasner J.D."/>
            <person name="Perna N.T."/>
        </authorList>
    </citation>
    <scope>NUCLEOTIDE SEQUENCE [LARGE SCALE GENOMIC DNA]</scope>
    <source>
        <strain evidence="2">ATCC 49490</strain>
    </source>
</reference>
<dbReference type="EMBL" id="JMTB01000062">
    <property type="protein sequence ID" value="KFC07449.1"/>
    <property type="molecule type" value="Genomic_DNA"/>
</dbReference>
<gene>
    <name evidence="1" type="ORF">GTGU_01833</name>
</gene>
<dbReference type="eggNOG" id="COG3209">
    <property type="taxonomic scope" value="Bacteria"/>
</dbReference>
<dbReference type="PANTHER" id="PTHR32305">
    <property type="match status" value="1"/>
</dbReference>
<dbReference type="InterPro" id="IPR022385">
    <property type="entry name" value="Rhs_assc_core"/>
</dbReference>